<dbReference type="AlphaFoldDB" id="A0A395LW10"/>
<name>A0A395LW10_9BACT</name>
<sequence>MSEDLGVSVTFASFSAGQQDSGAQDDLEAVAGHDDFGFEAFLASCAYEAAARLRTSSAVSSRSLIEFSFPFLGLKFSIQNSTKG</sequence>
<accession>A0A395LW10</accession>
<dbReference type="EMBL" id="PHFL01000072">
    <property type="protein sequence ID" value="RFM22875.1"/>
    <property type="molecule type" value="Genomic_DNA"/>
</dbReference>
<proteinExistence type="predicted"/>
<protein>
    <submittedName>
        <fullName evidence="1">Uncharacterized protein</fullName>
    </submittedName>
</protein>
<reference evidence="1 2" key="1">
    <citation type="journal article" date="2011" name="ISME J.">
        <title>Community ecology of hot spring cyanobacterial mats: predominant populations and their functional potential.</title>
        <authorList>
            <person name="Klatt C.G."/>
            <person name="Wood J.M."/>
            <person name="Rusch D.B."/>
            <person name="Bateson M.M."/>
            <person name="Hamamura N."/>
            <person name="Heidelberg J.F."/>
            <person name="Grossman A.R."/>
            <person name="Bhaya D."/>
            <person name="Cohan F.M."/>
            <person name="Kuhl M."/>
            <person name="Bryant D.A."/>
            <person name="Ward D.M."/>
        </authorList>
    </citation>
    <scope>NUCLEOTIDE SEQUENCE [LARGE SCALE GENOMIC DNA]</scope>
    <source>
        <strain evidence="1">OS</strain>
    </source>
</reference>
<organism evidence="1 2">
    <name type="scientific">Candidatus Thermochlorobacter aerophilus</name>
    <dbReference type="NCBI Taxonomy" id="1868324"/>
    <lineage>
        <taxon>Bacteria</taxon>
        <taxon>Pseudomonadati</taxon>
        <taxon>Chlorobiota</taxon>
        <taxon>Chlorobiia</taxon>
        <taxon>Chlorobiales</taxon>
        <taxon>Candidatus Thermochlorobacteriaceae</taxon>
        <taxon>Candidatus Thermochlorobacter</taxon>
    </lineage>
</organism>
<comment type="caution">
    <text evidence="1">The sequence shown here is derived from an EMBL/GenBank/DDBJ whole genome shotgun (WGS) entry which is preliminary data.</text>
</comment>
<gene>
    <name evidence="1" type="ORF">D0433_13725</name>
</gene>
<dbReference type="Proteomes" id="UP000266389">
    <property type="component" value="Unassembled WGS sequence"/>
</dbReference>
<evidence type="ECO:0000313" key="2">
    <source>
        <dbReference type="Proteomes" id="UP000266389"/>
    </source>
</evidence>
<evidence type="ECO:0000313" key="1">
    <source>
        <dbReference type="EMBL" id="RFM22875.1"/>
    </source>
</evidence>